<feature type="domain" description="SfsA N-terminal OB" evidence="3">
    <location>
        <begin position="13"/>
        <end position="79"/>
    </location>
</feature>
<dbReference type="CDD" id="cd22359">
    <property type="entry name" value="SfsA-like_bacterial"/>
    <property type="match status" value="1"/>
</dbReference>
<dbReference type="GO" id="GO:0003677">
    <property type="term" value="F:DNA binding"/>
    <property type="evidence" value="ECO:0007669"/>
    <property type="project" value="InterPro"/>
</dbReference>
<dbReference type="RefSeq" id="WP_145191694.1">
    <property type="nucleotide sequence ID" value="NZ_CP036290.1"/>
</dbReference>
<dbReference type="Gene3D" id="3.40.1350.60">
    <property type="match status" value="1"/>
</dbReference>
<proteinExistence type="inferred from homology"/>
<evidence type="ECO:0000259" key="2">
    <source>
        <dbReference type="Pfam" id="PF03749"/>
    </source>
</evidence>
<dbReference type="InterPro" id="IPR040452">
    <property type="entry name" value="SfsA_C"/>
</dbReference>
<dbReference type="InterPro" id="IPR005224">
    <property type="entry name" value="SfsA"/>
</dbReference>
<comment type="similarity">
    <text evidence="1">Belongs to the SfsA family.</text>
</comment>
<evidence type="ECO:0000313" key="4">
    <source>
        <dbReference type="EMBL" id="QDU86450.1"/>
    </source>
</evidence>
<dbReference type="PANTHER" id="PTHR30545:SF2">
    <property type="entry name" value="SUGAR FERMENTATION STIMULATION PROTEIN A"/>
    <property type="match status" value="1"/>
</dbReference>
<name>A0A518D4R2_9BACT</name>
<protein>
    <recommendedName>
        <fullName evidence="1">Sugar fermentation stimulation protein homolog</fullName>
    </recommendedName>
</protein>
<feature type="domain" description="Sugar fermentation stimulation protein C-terminal" evidence="2">
    <location>
        <begin position="83"/>
        <end position="221"/>
    </location>
</feature>
<dbReference type="OrthoDB" id="9802365at2"/>
<dbReference type="NCBIfam" id="TIGR00230">
    <property type="entry name" value="sfsA"/>
    <property type="match status" value="1"/>
</dbReference>
<dbReference type="AlphaFoldDB" id="A0A518D4R2"/>
<organism evidence="4 5">
    <name type="scientific">Rohdeia mirabilis</name>
    <dbReference type="NCBI Taxonomy" id="2528008"/>
    <lineage>
        <taxon>Bacteria</taxon>
        <taxon>Pseudomonadati</taxon>
        <taxon>Planctomycetota</taxon>
        <taxon>Planctomycetia</taxon>
        <taxon>Planctomycetia incertae sedis</taxon>
        <taxon>Rohdeia</taxon>
    </lineage>
</organism>
<dbReference type="Pfam" id="PF17746">
    <property type="entry name" value="SfsA_N"/>
    <property type="match status" value="1"/>
</dbReference>
<dbReference type="InterPro" id="IPR041465">
    <property type="entry name" value="SfsA_N"/>
</dbReference>
<dbReference type="EMBL" id="CP036290">
    <property type="protein sequence ID" value="QDU86450.1"/>
    <property type="molecule type" value="Genomic_DNA"/>
</dbReference>
<gene>
    <name evidence="1 4" type="primary">sfsA</name>
    <name evidence="4" type="ORF">Pla163_36010</name>
</gene>
<dbReference type="Gene3D" id="2.40.50.580">
    <property type="match status" value="1"/>
</dbReference>
<reference evidence="4 5" key="1">
    <citation type="submission" date="2019-02" db="EMBL/GenBank/DDBJ databases">
        <title>Deep-cultivation of Planctomycetes and their phenomic and genomic characterization uncovers novel biology.</title>
        <authorList>
            <person name="Wiegand S."/>
            <person name="Jogler M."/>
            <person name="Boedeker C."/>
            <person name="Pinto D."/>
            <person name="Vollmers J."/>
            <person name="Rivas-Marin E."/>
            <person name="Kohn T."/>
            <person name="Peeters S.H."/>
            <person name="Heuer A."/>
            <person name="Rast P."/>
            <person name="Oberbeckmann S."/>
            <person name="Bunk B."/>
            <person name="Jeske O."/>
            <person name="Meyerdierks A."/>
            <person name="Storesund J.E."/>
            <person name="Kallscheuer N."/>
            <person name="Luecker S."/>
            <person name="Lage O.M."/>
            <person name="Pohl T."/>
            <person name="Merkel B.J."/>
            <person name="Hornburger P."/>
            <person name="Mueller R.-W."/>
            <person name="Bruemmer F."/>
            <person name="Labrenz M."/>
            <person name="Spormann A.M."/>
            <person name="Op den Camp H."/>
            <person name="Overmann J."/>
            <person name="Amann R."/>
            <person name="Jetten M.S.M."/>
            <person name="Mascher T."/>
            <person name="Medema M.H."/>
            <person name="Devos D.P."/>
            <person name="Kaster A.-K."/>
            <person name="Ovreas L."/>
            <person name="Rohde M."/>
            <person name="Galperin M.Y."/>
            <person name="Jogler C."/>
        </authorList>
    </citation>
    <scope>NUCLEOTIDE SEQUENCE [LARGE SCALE GENOMIC DNA]</scope>
    <source>
        <strain evidence="4 5">Pla163</strain>
    </source>
</reference>
<sequence>MRIDQPLVEGKLVRRYKRFLTDVELPSGEVLVAHCPNTGSLLGCKEEGSPVWLRDTQDPKRKLRHSWQAVKVGETWVNVDTNLPNKVVAEALRDRRIPGLDGYDTVRTEVKYGTNSRIDVLLEDSAGALPPCYVEVKNTTLADGGVARFPDAVTTRGLKHLGELEQVVKDGARAVQFFFVSRGDVTSFEPAGDIDPDYTAGLVSAVKGGVEVVAWSTRVLPDALELDRPLEVRVDGNVVAPLA</sequence>
<dbReference type="PANTHER" id="PTHR30545">
    <property type="entry name" value="SUGAR FERMENTATION STIMULATION PROTEIN A"/>
    <property type="match status" value="1"/>
</dbReference>
<evidence type="ECO:0000313" key="5">
    <source>
        <dbReference type="Proteomes" id="UP000319342"/>
    </source>
</evidence>
<dbReference type="HAMAP" id="MF_00095">
    <property type="entry name" value="SfsA"/>
    <property type="match status" value="1"/>
</dbReference>
<dbReference type="Proteomes" id="UP000319342">
    <property type="component" value="Chromosome"/>
</dbReference>
<evidence type="ECO:0000256" key="1">
    <source>
        <dbReference type="HAMAP-Rule" id="MF_00095"/>
    </source>
</evidence>
<dbReference type="Pfam" id="PF03749">
    <property type="entry name" value="SfsA"/>
    <property type="match status" value="1"/>
</dbReference>
<evidence type="ECO:0000259" key="3">
    <source>
        <dbReference type="Pfam" id="PF17746"/>
    </source>
</evidence>
<accession>A0A518D4R2</accession>
<keyword evidence="5" id="KW-1185">Reference proteome</keyword>